<evidence type="ECO:0000313" key="4">
    <source>
        <dbReference type="EMBL" id="CAE0460671.1"/>
    </source>
</evidence>
<feature type="chain" id="PRO_5036191430" description="Transmembrane protein" evidence="2">
    <location>
        <begin position="27"/>
        <end position="219"/>
    </location>
</feature>
<feature type="region of interest" description="Disordered" evidence="1">
    <location>
        <begin position="101"/>
        <end position="182"/>
    </location>
</feature>
<accession>A0A6S8SK46</accession>
<sequence>MMMYSSSTYLISAIFLLYEYITQVHGSSLNIDLDKNVSKNIAAPTLSHLERFIHEKAHKVGIEEGGNRRRNIKSSSLALSTKEPKSALIIEALIIVDDSHGNSHHHIHKSVKSKSTKRPTFSSTSTKRPKTLKIKSSKAPALSSKAPKSNKQKSSKAPKATKSDIPIPKGAPPPLPVPWPQGMNDSKSAAAAFSYVPIGIFYTAVSLVIATVDPYKCSS</sequence>
<dbReference type="AlphaFoldDB" id="A0A6S8SK46"/>
<evidence type="ECO:0000256" key="1">
    <source>
        <dbReference type="SAM" id="MobiDB-lite"/>
    </source>
</evidence>
<feature type="compositionally biased region" description="Basic residues" evidence="1">
    <location>
        <begin position="102"/>
        <end position="117"/>
    </location>
</feature>
<reference evidence="4" key="1">
    <citation type="submission" date="2021-01" db="EMBL/GenBank/DDBJ databases">
        <authorList>
            <person name="Corre E."/>
            <person name="Pelletier E."/>
            <person name="Niang G."/>
            <person name="Scheremetjew M."/>
            <person name="Finn R."/>
            <person name="Kale V."/>
            <person name="Holt S."/>
            <person name="Cochrane G."/>
            <person name="Meng A."/>
            <person name="Brown T."/>
            <person name="Cohen L."/>
        </authorList>
    </citation>
    <scope>NUCLEOTIDE SEQUENCE</scope>
    <source>
        <strain evidence="4">MM31A-1</strain>
    </source>
</reference>
<protein>
    <recommendedName>
        <fullName evidence="5">Transmembrane protein</fullName>
    </recommendedName>
</protein>
<evidence type="ECO:0008006" key="5">
    <source>
        <dbReference type="Google" id="ProtNLM"/>
    </source>
</evidence>
<evidence type="ECO:0000313" key="3">
    <source>
        <dbReference type="EMBL" id="CAE0460670.1"/>
    </source>
</evidence>
<dbReference type="EMBL" id="HBIO01007372">
    <property type="protein sequence ID" value="CAE0460670.1"/>
    <property type="molecule type" value="Transcribed_RNA"/>
</dbReference>
<feature type="compositionally biased region" description="Basic residues" evidence="1">
    <location>
        <begin position="127"/>
        <end position="136"/>
    </location>
</feature>
<proteinExistence type="predicted"/>
<feature type="compositionally biased region" description="Low complexity" evidence="1">
    <location>
        <begin position="137"/>
        <end position="147"/>
    </location>
</feature>
<name>A0A6S8SK46_9STRA</name>
<feature type="compositionally biased region" description="Pro residues" evidence="1">
    <location>
        <begin position="169"/>
        <end position="179"/>
    </location>
</feature>
<keyword evidence="2" id="KW-0732">Signal</keyword>
<dbReference type="EMBL" id="HBIO01007373">
    <property type="protein sequence ID" value="CAE0460671.1"/>
    <property type="molecule type" value="Transcribed_RNA"/>
</dbReference>
<organism evidence="4">
    <name type="scientific">Chaetoceros debilis</name>
    <dbReference type="NCBI Taxonomy" id="122233"/>
    <lineage>
        <taxon>Eukaryota</taxon>
        <taxon>Sar</taxon>
        <taxon>Stramenopiles</taxon>
        <taxon>Ochrophyta</taxon>
        <taxon>Bacillariophyta</taxon>
        <taxon>Coscinodiscophyceae</taxon>
        <taxon>Chaetocerotophycidae</taxon>
        <taxon>Chaetocerotales</taxon>
        <taxon>Chaetocerotaceae</taxon>
        <taxon>Chaetoceros</taxon>
    </lineage>
</organism>
<gene>
    <name evidence="3" type="ORF">CDEB00056_LOCUS5511</name>
    <name evidence="4" type="ORF">CDEB00056_LOCUS5512</name>
</gene>
<feature type="signal peptide" evidence="2">
    <location>
        <begin position="1"/>
        <end position="26"/>
    </location>
</feature>
<evidence type="ECO:0000256" key="2">
    <source>
        <dbReference type="SAM" id="SignalP"/>
    </source>
</evidence>